<dbReference type="RefSeq" id="WP_079477442.1">
    <property type="nucleotide sequence ID" value="NZ_FVYZ01000003.1"/>
</dbReference>
<comment type="caution">
    <text evidence="1">The sequence shown here is derived from an EMBL/GenBank/DDBJ whole genome shotgun (WGS) entry which is preliminary data.</text>
</comment>
<dbReference type="EMBL" id="SRJC01000007">
    <property type="protein sequence ID" value="TGB01322.1"/>
    <property type="molecule type" value="Genomic_DNA"/>
</dbReference>
<dbReference type="AlphaFoldDB" id="A0A4Z0GVN1"/>
<evidence type="ECO:0000313" key="2">
    <source>
        <dbReference type="Proteomes" id="UP000297982"/>
    </source>
</evidence>
<proteinExistence type="predicted"/>
<dbReference type="STRING" id="192814.GCA_900166575_02530"/>
<evidence type="ECO:0000313" key="1">
    <source>
        <dbReference type="EMBL" id="TGB01322.1"/>
    </source>
</evidence>
<protein>
    <submittedName>
        <fullName evidence="1">DUF2508 family protein</fullName>
    </submittedName>
</protein>
<sequence>MFGRGKKVRKEMDQQLLTDIRKMKKEWEVLNSIMEQSIEPSDEGLQDLALVKAKYFYLLREARVRGINALS</sequence>
<dbReference type="InterPro" id="IPR019644">
    <property type="entry name" value="DUF2508"/>
</dbReference>
<organism evidence="1 2">
    <name type="scientific">Halobacillus salinus</name>
    <dbReference type="NCBI Taxonomy" id="192814"/>
    <lineage>
        <taxon>Bacteria</taxon>
        <taxon>Bacillati</taxon>
        <taxon>Bacillota</taxon>
        <taxon>Bacilli</taxon>
        <taxon>Bacillales</taxon>
        <taxon>Bacillaceae</taxon>
        <taxon>Halobacillus</taxon>
    </lineage>
</organism>
<name>A0A4Z0GVN1_9BACI</name>
<gene>
    <name evidence="1" type="ORF">E4663_17795</name>
</gene>
<dbReference type="Pfam" id="PF10704">
    <property type="entry name" value="DUF2508"/>
    <property type="match status" value="1"/>
</dbReference>
<accession>A0A4Z0GVN1</accession>
<reference evidence="1 2" key="1">
    <citation type="journal article" date="2003" name="Int. J. Syst. Evol. Microbiol.">
        <title>Halobacillus salinus sp. nov., isolated from a salt lake on the coast of the East Sea in Korea.</title>
        <authorList>
            <person name="Yoon J.H."/>
            <person name="Kang K.H."/>
            <person name="Park Y.H."/>
        </authorList>
    </citation>
    <scope>NUCLEOTIDE SEQUENCE [LARGE SCALE GENOMIC DNA]</scope>
    <source>
        <strain evidence="1 2">HSL-3</strain>
    </source>
</reference>
<dbReference type="Proteomes" id="UP000297982">
    <property type="component" value="Unassembled WGS sequence"/>
</dbReference>
<dbReference type="OrthoDB" id="2166610at2"/>
<keyword evidence="2" id="KW-1185">Reference proteome</keyword>